<dbReference type="EMBL" id="JASBWV010000035">
    <property type="protein sequence ID" value="KAJ9116783.1"/>
    <property type="molecule type" value="Genomic_DNA"/>
</dbReference>
<comment type="caution">
    <text evidence="1">The sequence shown here is derived from an EMBL/GenBank/DDBJ whole genome shotgun (WGS) entry which is preliminary data.</text>
</comment>
<dbReference type="Proteomes" id="UP001234202">
    <property type="component" value="Unassembled WGS sequence"/>
</dbReference>
<accession>A0ACC2WYF3</accession>
<organism evidence="1 2">
    <name type="scientific">Naganishia onofrii</name>
    <dbReference type="NCBI Taxonomy" id="1851511"/>
    <lineage>
        <taxon>Eukaryota</taxon>
        <taxon>Fungi</taxon>
        <taxon>Dikarya</taxon>
        <taxon>Basidiomycota</taxon>
        <taxon>Agaricomycotina</taxon>
        <taxon>Tremellomycetes</taxon>
        <taxon>Filobasidiales</taxon>
        <taxon>Filobasidiaceae</taxon>
        <taxon>Naganishia</taxon>
    </lineage>
</organism>
<sequence length="571" mass="60274">MDTDTATPLPQPQSTAKSKRSGKAREEAKARAIAAAQAAAEAAATIPQGKEQQENGHGVKRKRDDAEDGGDDEDGDEEEEDKTSQPDLELVRKRIPQALKSLLPILKKAKAGETQRVIKKVKFLRKKQGGGDVDAAAEAELKDLEMQLDALKKLDLHTLLAPLLLMKLRKHPFLRTLLPLPSDLLSLPQSASAAAASTTSTTALAPTTTPQPSSTLQTMETDLFASSTPEGKVRNRLVSAKGVGEQVNGVVGWCVGVEGGKLKAGVKKAKMTTSAAEVVKGAAGRAKPLSTDGATKSARKERKEAKAVLGENEEDDLAAQNAAADAAGWESGSVGGLSDDEIDDMDDSDADSDVVREEDYMSTSPGPSTSAAAPGKKGKESKNNGSASLFLPSLASGFTMGDYDSDPDEDEKRDKKSGKGGLIQSVRKNRRGQAERRKIWEKKYGKGANHVKKQEEEGVRATKDAQMLASQMGGAAAKPKWGQKGAPVKADGGVRDSGWAARHAQPATTGSTTGRAPYVAGEVAPVKKDVPPPKPATTATGTEHPSWAAARARKEKMEMVAAVKPKKIVFD</sequence>
<name>A0ACC2WYF3_9TREE</name>
<proteinExistence type="predicted"/>
<keyword evidence="2" id="KW-1185">Reference proteome</keyword>
<reference evidence="1" key="1">
    <citation type="submission" date="2023-04" db="EMBL/GenBank/DDBJ databases">
        <title>Draft Genome sequencing of Naganishia species isolated from polar environments using Oxford Nanopore Technology.</title>
        <authorList>
            <person name="Leo P."/>
            <person name="Venkateswaran K."/>
        </authorList>
    </citation>
    <scope>NUCLEOTIDE SEQUENCE</scope>
    <source>
        <strain evidence="1">DBVPG 5303</strain>
    </source>
</reference>
<evidence type="ECO:0000313" key="2">
    <source>
        <dbReference type="Proteomes" id="UP001234202"/>
    </source>
</evidence>
<protein>
    <submittedName>
        <fullName evidence="1">Uncharacterized protein</fullName>
    </submittedName>
</protein>
<evidence type="ECO:0000313" key="1">
    <source>
        <dbReference type="EMBL" id="KAJ9116783.1"/>
    </source>
</evidence>
<gene>
    <name evidence="1" type="ORF">QFC24_006674</name>
</gene>